<dbReference type="CDD" id="cd09272">
    <property type="entry name" value="RNase_HI_RT_Ty1"/>
    <property type="match status" value="1"/>
</dbReference>
<dbReference type="InterPro" id="IPR013103">
    <property type="entry name" value="RVT_2"/>
</dbReference>
<dbReference type="SUPFAM" id="SSF56672">
    <property type="entry name" value="DNA/RNA polymerases"/>
    <property type="match status" value="1"/>
</dbReference>
<dbReference type="PANTHER" id="PTHR34222">
    <property type="entry name" value="GAG_PRE-INTEGRS DOMAIN-CONTAINING PROTEIN"/>
    <property type="match status" value="1"/>
</dbReference>
<evidence type="ECO:0000256" key="1">
    <source>
        <dbReference type="ARBA" id="ARBA00022750"/>
    </source>
</evidence>
<dbReference type="AlphaFoldDB" id="A0A371HQH9"/>
<dbReference type="GO" id="GO:0004190">
    <property type="term" value="F:aspartic-type endopeptidase activity"/>
    <property type="evidence" value="ECO:0007669"/>
    <property type="project" value="UniProtKB-KW"/>
</dbReference>
<sequence>MTQSSKAWDDEDSLIMTWLWNSMTPEISQNYMFYSSARERWENLIEIYSMKEDYIACYDIESKIFNFRQRTLSVTEYYGTLNGLWIELDQYQGLKMCKVDYVAYTGLVERGRIFKFLHGLNFEYNPIRVQILGKEKLPFLSKVFFVVWGEETRQSVMLDKENSNTRSTMVTGKDPTKRSTPKEKPFTKSSHGEYCIHTKDTCYKRYGKEKVLEQMGGNKGSTQMWVNQTTSNKENGVEHPSTSQLDQDIQAFTKEEMDHLRVLLNSTIPQSIWILDYGATDHMTPFSSYFTSHLKVPKRQLITVANGDHVPIVGSGSVQLHSSLSLHNELTTGRTIEVVKEQVQEALKDENWVQAMKEEMEALEKNSTWEIVDRPKDKRAVSCRWIYTMKCKSDGTLERYKVRLVAKGYTQTYGIDYEKTFSPVEKMNTNKVYRLKKALYGLKQSPRAWFGRFAQVMMSLGYRQSQGDDEIEKLNLKEKLATQFEMNELGKLKYFLGIEVTYSEQVISIAHNPVQHDMTKHIEIDRHFIKEKLNSKLIVTAHIPTELQVADVFTKGLPAIRFQELNGKLGMIDIHLPT</sequence>
<dbReference type="InterPro" id="IPR054722">
    <property type="entry name" value="PolX-like_BBD"/>
</dbReference>
<dbReference type="OrthoDB" id="411615at2759"/>
<dbReference type="Pfam" id="PF07727">
    <property type="entry name" value="RVT_2"/>
    <property type="match status" value="1"/>
</dbReference>
<protein>
    <submittedName>
        <fullName evidence="5">Mitochondrial protein</fullName>
    </submittedName>
</protein>
<comment type="caution">
    <text evidence="5">The sequence shown here is derived from an EMBL/GenBank/DDBJ whole genome shotgun (WGS) entry which is preliminary data.</text>
</comment>
<evidence type="ECO:0000313" key="5">
    <source>
        <dbReference type="EMBL" id="RDY05027.1"/>
    </source>
</evidence>
<evidence type="ECO:0000259" key="3">
    <source>
        <dbReference type="Pfam" id="PF07727"/>
    </source>
</evidence>
<name>A0A371HQH9_MUCPR</name>
<dbReference type="EMBL" id="QJKJ01001959">
    <property type="protein sequence ID" value="RDY05027.1"/>
    <property type="molecule type" value="Genomic_DNA"/>
</dbReference>
<dbReference type="STRING" id="157652.A0A371HQH9"/>
<keyword evidence="1" id="KW-0378">Hydrolase</keyword>
<feature type="region of interest" description="Disordered" evidence="2">
    <location>
        <begin position="160"/>
        <end position="190"/>
    </location>
</feature>
<dbReference type="PANTHER" id="PTHR34222:SF37">
    <property type="entry name" value="RETROTRANSPOSON GAG DOMAIN-CONTAINING PROTEIN"/>
    <property type="match status" value="1"/>
</dbReference>
<feature type="compositionally biased region" description="Basic and acidic residues" evidence="2">
    <location>
        <begin position="174"/>
        <end position="190"/>
    </location>
</feature>
<dbReference type="Pfam" id="PF22936">
    <property type="entry name" value="Pol_BBD"/>
    <property type="match status" value="1"/>
</dbReference>
<feature type="domain" description="Retrovirus-related Pol polyprotein from transposon TNT 1-94-like beta-barrel" evidence="4">
    <location>
        <begin position="273"/>
        <end position="323"/>
    </location>
</feature>
<organism evidence="5 6">
    <name type="scientific">Mucuna pruriens</name>
    <name type="common">Velvet bean</name>
    <name type="synonym">Dolichos pruriens</name>
    <dbReference type="NCBI Taxonomy" id="157652"/>
    <lineage>
        <taxon>Eukaryota</taxon>
        <taxon>Viridiplantae</taxon>
        <taxon>Streptophyta</taxon>
        <taxon>Embryophyta</taxon>
        <taxon>Tracheophyta</taxon>
        <taxon>Spermatophyta</taxon>
        <taxon>Magnoliopsida</taxon>
        <taxon>eudicotyledons</taxon>
        <taxon>Gunneridae</taxon>
        <taxon>Pentapetalae</taxon>
        <taxon>rosids</taxon>
        <taxon>fabids</taxon>
        <taxon>Fabales</taxon>
        <taxon>Fabaceae</taxon>
        <taxon>Papilionoideae</taxon>
        <taxon>50 kb inversion clade</taxon>
        <taxon>NPAAA clade</taxon>
        <taxon>indigoferoid/millettioid clade</taxon>
        <taxon>Phaseoleae</taxon>
        <taxon>Mucuna</taxon>
    </lineage>
</organism>
<evidence type="ECO:0000256" key="2">
    <source>
        <dbReference type="SAM" id="MobiDB-lite"/>
    </source>
</evidence>
<evidence type="ECO:0000313" key="6">
    <source>
        <dbReference type="Proteomes" id="UP000257109"/>
    </source>
</evidence>
<keyword evidence="1" id="KW-0645">Protease</keyword>
<gene>
    <name evidence="5" type="ORF">CR513_11180</name>
</gene>
<feature type="domain" description="Reverse transcriptase Ty1/copia-type" evidence="3">
    <location>
        <begin position="366"/>
        <end position="427"/>
    </location>
</feature>
<keyword evidence="1" id="KW-0064">Aspartyl protease</keyword>
<evidence type="ECO:0000259" key="4">
    <source>
        <dbReference type="Pfam" id="PF22936"/>
    </source>
</evidence>
<feature type="non-terminal residue" evidence="5">
    <location>
        <position position="1"/>
    </location>
</feature>
<reference evidence="5" key="1">
    <citation type="submission" date="2018-05" db="EMBL/GenBank/DDBJ databases">
        <title>Draft genome of Mucuna pruriens seed.</title>
        <authorList>
            <person name="Nnadi N.E."/>
            <person name="Vos R."/>
            <person name="Hasami M.H."/>
            <person name="Devisetty U.K."/>
            <person name="Aguiy J.C."/>
        </authorList>
    </citation>
    <scope>NUCLEOTIDE SEQUENCE [LARGE SCALE GENOMIC DNA]</scope>
    <source>
        <strain evidence="5">JCA_2017</strain>
    </source>
</reference>
<dbReference type="Proteomes" id="UP000257109">
    <property type="component" value="Unassembled WGS sequence"/>
</dbReference>
<proteinExistence type="predicted"/>
<accession>A0A371HQH9</accession>
<dbReference type="InterPro" id="IPR043502">
    <property type="entry name" value="DNA/RNA_pol_sf"/>
</dbReference>
<keyword evidence="6" id="KW-1185">Reference proteome</keyword>